<dbReference type="PROSITE" id="PS51257">
    <property type="entry name" value="PROKAR_LIPOPROTEIN"/>
    <property type="match status" value="1"/>
</dbReference>
<dbReference type="OrthoDB" id="3270417at2759"/>
<sequence>MAVKANLDNTIGAAFLGISVACILIGIAMVQTHSYYRNYPRDWVFQKFAVGVLMVLAILHLGFTIHAIYFYLITNFGNPRGLAIVIWSFKLEVIFNTLMVIFVQGLYAMRVWKLGNHFSRFWPAVVGVVVAGGWGLGFVSIVNSFRHGSFIELGPMSKVIYSTFATSTGIDIVIATAMCYYLYRSRTSFSGTNNKIIIVMKYVLVSGFLTSACSLSTLISHYAKHPGLHWDRRDIAQLVHQQLFCNVKCEKIDK</sequence>
<dbReference type="STRING" id="686832.A0A0C3BZR5"/>
<proteinExistence type="predicted"/>
<dbReference type="AlphaFoldDB" id="A0A0C3BZR5"/>
<evidence type="ECO:0000256" key="1">
    <source>
        <dbReference type="SAM" id="Phobius"/>
    </source>
</evidence>
<feature type="transmembrane region" description="Helical" evidence="1">
    <location>
        <begin position="48"/>
        <end position="72"/>
    </location>
</feature>
<reference evidence="4" key="2">
    <citation type="submission" date="2015-01" db="EMBL/GenBank/DDBJ databases">
        <title>Evolutionary Origins and Diversification of the Mycorrhizal Mutualists.</title>
        <authorList>
            <consortium name="DOE Joint Genome Institute"/>
            <consortium name="Mycorrhizal Genomics Consortium"/>
            <person name="Kohler A."/>
            <person name="Kuo A."/>
            <person name="Nagy L.G."/>
            <person name="Floudas D."/>
            <person name="Copeland A."/>
            <person name="Barry K.W."/>
            <person name="Cichocki N."/>
            <person name="Veneault-Fourrey C."/>
            <person name="LaButti K."/>
            <person name="Lindquist E.A."/>
            <person name="Lipzen A."/>
            <person name="Lundell T."/>
            <person name="Morin E."/>
            <person name="Murat C."/>
            <person name="Riley R."/>
            <person name="Ohm R."/>
            <person name="Sun H."/>
            <person name="Tunlid A."/>
            <person name="Henrissat B."/>
            <person name="Grigoriev I.V."/>
            <person name="Hibbett D.S."/>
            <person name="Martin F."/>
        </authorList>
    </citation>
    <scope>NUCLEOTIDE SEQUENCE [LARGE SCALE GENOMIC DNA]</scope>
    <source>
        <strain evidence="4">h7</strain>
    </source>
</reference>
<keyword evidence="1" id="KW-1133">Transmembrane helix</keyword>
<evidence type="ECO:0000313" key="4">
    <source>
        <dbReference type="Proteomes" id="UP000053424"/>
    </source>
</evidence>
<dbReference type="HOGENOM" id="CLU_046025_16_0_1"/>
<keyword evidence="1" id="KW-0812">Transmembrane</keyword>
<dbReference type="EMBL" id="KN831796">
    <property type="protein sequence ID" value="KIM37529.1"/>
    <property type="molecule type" value="Genomic_DNA"/>
</dbReference>
<accession>A0A0C3BZR5</accession>
<dbReference type="PANTHER" id="PTHR40465">
    <property type="entry name" value="CHROMOSOME 1, WHOLE GENOME SHOTGUN SEQUENCE"/>
    <property type="match status" value="1"/>
</dbReference>
<organism evidence="3 4">
    <name type="scientific">Hebeloma cylindrosporum</name>
    <dbReference type="NCBI Taxonomy" id="76867"/>
    <lineage>
        <taxon>Eukaryota</taxon>
        <taxon>Fungi</taxon>
        <taxon>Dikarya</taxon>
        <taxon>Basidiomycota</taxon>
        <taxon>Agaricomycotina</taxon>
        <taxon>Agaricomycetes</taxon>
        <taxon>Agaricomycetidae</taxon>
        <taxon>Agaricales</taxon>
        <taxon>Agaricineae</taxon>
        <taxon>Hymenogastraceae</taxon>
        <taxon>Hebeloma</taxon>
    </lineage>
</organism>
<protein>
    <recommendedName>
        <fullName evidence="2">DUF6534 domain-containing protein</fullName>
    </recommendedName>
</protein>
<evidence type="ECO:0000259" key="2">
    <source>
        <dbReference type="Pfam" id="PF20152"/>
    </source>
</evidence>
<feature type="domain" description="DUF6534" evidence="2">
    <location>
        <begin position="168"/>
        <end position="219"/>
    </location>
</feature>
<dbReference type="PANTHER" id="PTHR40465:SF1">
    <property type="entry name" value="DUF6534 DOMAIN-CONTAINING PROTEIN"/>
    <property type="match status" value="1"/>
</dbReference>
<name>A0A0C3BZR5_HEBCY</name>
<dbReference type="Pfam" id="PF20152">
    <property type="entry name" value="DUF6534"/>
    <property type="match status" value="1"/>
</dbReference>
<feature type="transmembrane region" description="Helical" evidence="1">
    <location>
        <begin position="121"/>
        <end position="139"/>
    </location>
</feature>
<feature type="transmembrane region" description="Helical" evidence="1">
    <location>
        <begin position="84"/>
        <end position="109"/>
    </location>
</feature>
<feature type="transmembrane region" description="Helical" evidence="1">
    <location>
        <begin position="159"/>
        <end position="183"/>
    </location>
</feature>
<dbReference type="InterPro" id="IPR045339">
    <property type="entry name" value="DUF6534"/>
</dbReference>
<dbReference type="Proteomes" id="UP000053424">
    <property type="component" value="Unassembled WGS sequence"/>
</dbReference>
<evidence type="ECO:0000313" key="3">
    <source>
        <dbReference type="EMBL" id="KIM37529.1"/>
    </source>
</evidence>
<feature type="transmembrane region" description="Helical" evidence="1">
    <location>
        <begin position="12"/>
        <end position="36"/>
    </location>
</feature>
<keyword evidence="4" id="KW-1185">Reference proteome</keyword>
<feature type="transmembrane region" description="Helical" evidence="1">
    <location>
        <begin position="203"/>
        <end position="223"/>
    </location>
</feature>
<reference evidence="3 4" key="1">
    <citation type="submission" date="2014-04" db="EMBL/GenBank/DDBJ databases">
        <authorList>
            <consortium name="DOE Joint Genome Institute"/>
            <person name="Kuo A."/>
            <person name="Gay G."/>
            <person name="Dore J."/>
            <person name="Kohler A."/>
            <person name="Nagy L.G."/>
            <person name="Floudas D."/>
            <person name="Copeland A."/>
            <person name="Barry K.W."/>
            <person name="Cichocki N."/>
            <person name="Veneault-Fourrey C."/>
            <person name="LaButti K."/>
            <person name="Lindquist E.A."/>
            <person name="Lipzen A."/>
            <person name="Lundell T."/>
            <person name="Morin E."/>
            <person name="Murat C."/>
            <person name="Sun H."/>
            <person name="Tunlid A."/>
            <person name="Henrissat B."/>
            <person name="Grigoriev I.V."/>
            <person name="Hibbett D.S."/>
            <person name="Martin F."/>
            <person name="Nordberg H.P."/>
            <person name="Cantor M.N."/>
            <person name="Hua S.X."/>
        </authorList>
    </citation>
    <scope>NUCLEOTIDE SEQUENCE [LARGE SCALE GENOMIC DNA]</scope>
    <source>
        <strain evidence="4">h7</strain>
    </source>
</reference>
<keyword evidence="1" id="KW-0472">Membrane</keyword>
<gene>
    <name evidence="3" type="ORF">M413DRAFT_257073</name>
</gene>